<dbReference type="InterPro" id="IPR056798">
    <property type="entry name" value="ADH_Fe_C"/>
</dbReference>
<dbReference type="FunFam" id="3.40.50.1970:FF:000003">
    <property type="entry name" value="Alcohol dehydrogenase, iron-containing"/>
    <property type="match status" value="1"/>
</dbReference>
<feature type="domain" description="Alcohol dehydrogenase iron-type/glycerol dehydrogenase GldA" evidence="2">
    <location>
        <begin position="7"/>
        <end position="179"/>
    </location>
</feature>
<keyword evidence="5" id="KW-1185">Reference proteome</keyword>
<proteinExistence type="predicted"/>
<dbReference type="KEGG" id="jeh:EJN90_09360"/>
<dbReference type="InterPro" id="IPR001670">
    <property type="entry name" value="ADH_Fe/GldA"/>
</dbReference>
<evidence type="ECO:0000259" key="3">
    <source>
        <dbReference type="Pfam" id="PF25137"/>
    </source>
</evidence>
<dbReference type="Pfam" id="PF00465">
    <property type="entry name" value="Fe-ADH"/>
    <property type="match status" value="1"/>
</dbReference>
<gene>
    <name evidence="4" type="ORF">EJN90_09360</name>
</gene>
<dbReference type="AlphaFoldDB" id="A0A3S9HBS5"/>
<dbReference type="EMBL" id="CP034465">
    <property type="protein sequence ID" value="AZP04828.1"/>
    <property type="molecule type" value="Genomic_DNA"/>
</dbReference>
<dbReference type="PANTHER" id="PTHR11496:SF103">
    <property type="entry name" value="DEHYDROGENASE, PUTATIVE-RELATED"/>
    <property type="match status" value="1"/>
</dbReference>
<dbReference type="RefSeq" id="WP_126110611.1">
    <property type="nucleotide sequence ID" value="NZ_CP034465.1"/>
</dbReference>
<dbReference type="Proteomes" id="UP000273326">
    <property type="component" value="Chromosome"/>
</dbReference>
<organism evidence="4 5">
    <name type="scientific">Jeotgalibaca ciconiae</name>
    <dbReference type="NCBI Taxonomy" id="2496265"/>
    <lineage>
        <taxon>Bacteria</taxon>
        <taxon>Bacillati</taxon>
        <taxon>Bacillota</taxon>
        <taxon>Bacilli</taxon>
        <taxon>Lactobacillales</taxon>
        <taxon>Carnobacteriaceae</taxon>
        <taxon>Jeotgalibaca</taxon>
    </lineage>
</organism>
<evidence type="ECO:0000256" key="1">
    <source>
        <dbReference type="ARBA" id="ARBA00023002"/>
    </source>
</evidence>
<evidence type="ECO:0000259" key="2">
    <source>
        <dbReference type="Pfam" id="PF00465"/>
    </source>
</evidence>
<sequence length="375" mass="42233">MFNYYQPTKIHFGPGRLREIGKITKKHGNRCLLVSTADEPLIPLYERVKDLLSAEEIKVFHFDQVSPNPTTEIIEEGLRFLNENPCDFVLAVGGGSSIDVAKALAFVNGKIEIDWKEVFFYDSPFEDYHTYNEKMLPIISIPTTSGTGSHVTQASVITSGKEKVSFYHPDLFSKECIVDSELTLTLPNSITAATGFDAFTHAFESYINPRASYYSEMDSITAMKLIVQYLPKVLKDPKNLDFRIKMSMADTLAGRALANSGADAPHPLSELIGGIVPIPHGNALSVVYPSFIKYGYDKYQKKMDKVASIFNPASQNLYRELTEFLSIIGLDRSLQEYHVDKTDFNEMIASPMLDHLPFGNRDFLEKILHESYEKK</sequence>
<dbReference type="GO" id="GO:0046872">
    <property type="term" value="F:metal ion binding"/>
    <property type="evidence" value="ECO:0007669"/>
    <property type="project" value="InterPro"/>
</dbReference>
<feature type="domain" description="Fe-containing alcohol dehydrogenase-like C-terminal" evidence="3">
    <location>
        <begin position="191"/>
        <end position="360"/>
    </location>
</feature>
<reference evidence="5" key="1">
    <citation type="submission" date="2018-12" db="EMBL/GenBank/DDBJ databases">
        <title>Complete genome sequencing of Jeotgalibaca sp. H21T32.</title>
        <authorList>
            <person name="Bae J.-W."/>
            <person name="Lee S.-Y."/>
        </authorList>
    </citation>
    <scope>NUCLEOTIDE SEQUENCE [LARGE SCALE GENOMIC DNA]</scope>
    <source>
        <strain evidence="5">H21T32</strain>
    </source>
</reference>
<dbReference type="Gene3D" id="1.20.1090.10">
    <property type="entry name" value="Dehydroquinate synthase-like - alpha domain"/>
    <property type="match status" value="1"/>
</dbReference>
<dbReference type="OrthoDB" id="9801156at2"/>
<evidence type="ECO:0000313" key="4">
    <source>
        <dbReference type="EMBL" id="AZP04828.1"/>
    </source>
</evidence>
<protein>
    <submittedName>
        <fullName evidence="4">Iron-containing alcohol dehydrogenase</fullName>
    </submittedName>
</protein>
<dbReference type="PANTHER" id="PTHR11496">
    <property type="entry name" value="ALCOHOL DEHYDROGENASE"/>
    <property type="match status" value="1"/>
</dbReference>
<dbReference type="SUPFAM" id="SSF56796">
    <property type="entry name" value="Dehydroquinate synthase-like"/>
    <property type="match status" value="1"/>
</dbReference>
<dbReference type="CDD" id="cd08185">
    <property type="entry name" value="Fe-ADH-like"/>
    <property type="match status" value="1"/>
</dbReference>
<accession>A0A3S9HBS5</accession>
<name>A0A3S9HBS5_9LACT</name>
<keyword evidence="1" id="KW-0560">Oxidoreductase</keyword>
<dbReference type="InterPro" id="IPR039697">
    <property type="entry name" value="Alcohol_dehydrogenase_Fe"/>
</dbReference>
<dbReference type="Gene3D" id="3.40.50.1970">
    <property type="match status" value="1"/>
</dbReference>
<dbReference type="Pfam" id="PF25137">
    <property type="entry name" value="ADH_Fe_C"/>
    <property type="match status" value="1"/>
</dbReference>
<dbReference type="GO" id="GO:0004022">
    <property type="term" value="F:alcohol dehydrogenase (NAD+) activity"/>
    <property type="evidence" value="ECO:0007669"/>
    <property type="project" value="UniProtKB-ARBA"/>
</dbReference>
<evidence type="ECO:0000313" key="5">
    <source>
        <dbReference type="Proteomes" id="UP000273326"/>
    </source>
</evidence>